<proteinExistence type="predicted"/>
<evidence type="ECO:0000313" key="5">
    <source>
        <dbReference type="Proteomes" id="UP001519887"/>
    </source>
</evidence>
<dbReference type="Gene3D" id="2.60.120.260">
    <property type="entry name" value="Galactose-binding domain-like"/>
    <property type="match status" value="1"/>
</dbReference>
<dbReference type="InterPro" id="IPR050887">
    <property type="entry name" value="Beta-mannosidase_GH2"/>
</dbReference>
<keyword evidence="5" id="KW-1185">Reference proteome</keyword>
<name>A0ABS7C886_9BACL</name>
<dbReference type="PANTHER" id="PTHR43730">
    <property type="entry name" value="BETA-MANNOSIDASE"/>
    <property type="match status" value="1"/>
</dbReference>
<feature type="domain" description="Beta-mannosidase-like galactose-binding" evidence="3">
    <location>
        <begin position="33"/>
        <end position="190"/>
    </location>
</feature>
<dbReference type="Pfam" id="PF22666">
    <property type="entry name" value="Glyco_hydro_2_N2"/>
    <property type="match status" value="1"/>
</dbReference>
<accession>A0ABS7C886</accession>
<evidence type="ECO:0000259" key="3">
    <source>
        <dbReference type="Pfam" id="PF22666"/>
    </source>
</evidence>
<feature type="non-terminal residue" evidence="4">
    <location>
        <position position="264"/>
    </location>
</feature>
<organism evidence="4 5">
    <name type="scientific">Paenibacillus sepulcri</name>
    <dbReference type="NCBI Taxonomy" id="359917"/>
    <lineage>
        <taxon>Bacteria</taxon>
        <taxon>Bacillati</taxon>
        <taxon>Bacillota</taxon>
        <taxon>Bacilli</taxon>
        <taxon>Bacillales</taxon>
        <taxon>Paenibacillaceae</taxon>
        <taxon>Paenibacillus</taxon>
    </lineage>
</organism>
<dbReference type="InterPro" id="IPR008979">
    <property type="entry name" value="Galactose-bd-like_sf"/>
</dbReference>
<keyword evidence="2" id="KW-0326">Glycosidase</keyword>
<evidence type="ECO:0000313" key="4">
    <source>
        <dbReference type="EMBL" id="MBW7457147.1"/>
    </source>
</evidence>
<dbReference type="InterPro" id="IPR054593">
    <property type="entry name" value="Beta-mannosidase-like_N2"/>
</dbReference>
<dbReference type="SUPFAM" id="SSF49785">
    <property type="entry name" value="Galactose-binding domain-like"/>
    <property type="match status" value="1"/>
</dbReference>
<sequence>MMKQIVELNGDWELKSFKPVDQINADNKEWETAENWIKTSVPAQVHEILLREGIIEDPALWGKTEACLWVAEQDWIYQCEFACGEPAVSGGKAYLHFKGLDTLADIYLNGKHLASHNDMYLPLRVDVTGRLEPNNTLMIHFHSVHEYIKHLELPEEWIGKIRPSRLLRKNEHDFTMYLGAKPYLTHVGIYDKVLLEVIDEAEIIGTDLRVRLLDGYGQGTIKVTADGWGSVGECGLKVEVRDPDRRLVAEYSGRADRNHKGRWG</sequence>
<evidence type="ECO:0000256" key="1">
    <source>
        <dbReference type="ARBA" id="ARBA00022801"/>
    </source>
</evidence>
<comment type="caution">
    <text evidence="4">The sequence shown here is derived from an EMBL/GenBank/DDBJ whole genome shotgun (WGS) entry which is preliminary data.</text>
</comment>
<keyword evidence="1" id="KW-0378">Hydrolase</keyword>
<dbReference type="PANTHER" id="PTHR43730:SF1">
    <property type="entry name" value="BETA-MANNOSIDASE"/>
    <property type="match status" value="1"/>
</dbReference>
<gene>
    <name evidence="4" type="ORF">K0U00_24210</name>
</gene>
<protein>
    <recommendedName>
        <fullName evidence="3">Beta-mannosidase-like galactose-binding domain-containing protein</fullName>
    </recommendedName>
</protein>
<evidence type="ECO:0000256" key="2">
    <source>
        <dbReference type="ARBA" id="ARBA00023295"/>
    </source>
</evidence>
<dbReference type="Proteomes" id="UP001519887">
    <property type="component" value="Unassembled WGS sequence"/>
</dbReference>
<reference evidence="4 5" key="1">
    <citation type="submission" date="2021-07" db="EMBL/GenBank/DDBJ databases">
        <title>Paenibacillus radiodurans sp. nov., isolated from the southeastern edge of Tengger Desert.</title>
        <authorList>
            <person name="Zhang G."/>
        </authorList>
    </citation>
    <scope>NUCLEOTIDE SEQUENCE [LARGE SCALE GENOMIC DNA]</scope>
    <source>
        <strain evidence="4 5">CCM 7311</strain>
    </source>
</reference>
<dbReference type="EMBL" id="JAHZIK010000765">
    <property type="protein sequence ID" value="MBW7457147.1"/>
    <property type="molecule type" value="Genomic_DNA"/>
</dbReference>